<reference evidence="4" key="1">
    <citation type="submission" date="2022-05" db="EMBL/GenBank/DDBJ databases">
        <title>Expanded diversity of anoxic marine methylotrophy in a Black Sea sulfate reducing microorganism.</title>
        <authorList>
            <person name="Fischer P.Q."/>
            <person name="Stams A.J.M."/>
            <person name="Villanueva L."/>
            <person name="Sousa D.Z."/>
        </authorList>
    </citation>
    <scope>NUCLEOTIDE SEQUENCE</scope>
    <source>
        <strain evidence="4">P130</strain>
    </source>
</reference>
<keyword evidence="2" id="KW-0812">Transmembrane</keyword>
<dbReference type="Pfam" id="PF13624">
    <property type="entry name" value="SurA_N_3"/>
    <property type="match status" value="1"/>
</dbReference>
<dbReference type="InterPro" id="IPR046357">
    <property type="entry name" value="PPIase_dom_sf"/>
</dbReference>
<dbReference type="InterPro" id="IPR023058">
    <property type="entry name" value="PPIase_PpiC_CS"/>
</dbReference>
<dbReference type="EMBL" id="JAMJEV010000022">
    <property type="protein sequence ID" value="MDO0825232.1"/>
    <property type="molecule type" value="Genomic_DNA"/>
</dbReference>
<name>A0ABT8QV55_9FIRM</name>
<dbReference type="RefSeq" id="WP_252468694.1">
    <property type="nucleotide sequence ID" value="NZ_JAMHFY010000007.1"/>
</dbReference>
<dbReference type="PROSITE" id="PS50198">
    <property type="entry name" value="PPIC_PPIASE_2"/>
    <property type="match status" value="1"/>
</dbReference>
<keyword evidence="1" id="KW-0697">Rotamase</keyword>
<keyword evidence="2" id="KW-1133">Transmembrane helix</keyword>
<dbReference type="PANTHER" id="PTHR47245">
    <property type="entry name" value="PEPTIDYLPROLYL ISOMERASE"/>
    <property type="match status" value="1"/>
</dbReference>
<dbReference type="Gene3D" id="3.10.50.40">
    <property type="match status" value="1"/>
</dbReference>
<evidence type="ECO:0000313" key="5">
    <source>
        <dbReference type="Proteomes" id="UP001176021"/>
    </source>
</evidence>
<evidence type="ECO:0000256" key="1">
    <source>
        <dbReference type="PROSITE-ProRule" id="PRU00278"/>
    </source>
</evidence>
<evidence type="ECO:0000259" key="3">
    <source>
        <dbReference type="PROSITE" id="PS50198"/>
    </source>
</evidence>
<dbReference type="GO" id="GO:0003755">
    <property type="term" value="F:peptidyl-prolyl cis-trans isomerase activity"/>
    <property type="evidence" value="ECO:0007669"/>
    <property type="project" value="UniProtKB-EC"/>
</dbReference>
<evidence type="ECO:0000256" key="2">
    <source>
        <dbReference type="SAM" id="Phobius"/>
    </source>
</evidence>
<keyword evidence="5" id="KW-1185">Reference proteome</keyword>
<feature type="domain" description="PpiC" evidence="3">
    <location>
        <begin position="156"/>
        <end position="246"/>
    </location>
</feature>
<comment type="caution">
    <text evidence="4">The sequence shown here is derived from an EMBL/GenBank/DDBJ whole genome shotgun (WGS) entry which is preliminary data.</text>
</comment>
<accession>A0ABT8QV55</accession>
<keyword evidence="1 4" id="KW-0413">Isomerase</keyword>
<dbReference type="InterPro" id="IPR050245">
    <property type="entry name" value="PrsA_foldase"/>
</dbReference>
<sequence>MILERIKKSYLWLLMLLLVAVIGIGVLYATKENIVAKVNGVKITQSELNEILLQQGGKDALDTLIQQSIIKQEAKKQKIQVSESDIDKELTILKETFGSEDAFTQALETNGITLDALKENILLNLEVKRIMEANSPITEEEIQQYFETNKESLGTIEEVKASHILVETEELAQEVKTKLSAGADFAELAKQYSTDENSKELGGDLGFFARGDMEKEFEEVAFSLIVGQVSDPVKTTYGYHIIKADDKKEAKEAAFEESKDKINDILLESKLETEFDTWLQDRMAEYNIENYLTKN</sequence>
<protein>
    <submittedName>
        <fullName evidence="4">Peptidylprolyl isomerase</fullName>
        <ecNumber evidence="4">5.2.1.8</ecNumber>
    </submittedName>
</protein>
<organism evidence="4 5">
    <name type="scientific">Desulfosporosinus nitroreducens</name>
    <dbReference type="NCBI Taxonomy" id="2018668"/>
    <lineage>
        <taxon>Bacteria</taxon>
        <taxon>Bacillati</taxon>
        <taxon>Bacillota</taxon>
        <taxon>Clostridia</taxon>
        <taxon>Eubacteriales</taxon>
        <taxon>Desulfitobacteriaceae</taxon>
        <taxon>Desulfosporosinus</taxon>
    </lineage>
</organism>
<dbReference type="SUPFAM" id="SSF109998">
    <property type="entry name" value="Triger factor/SurA peptide-binding domain-like"/>
    <property type="match status" value="1"/>
</dbReference>
<dbReference type="Proteomes" id="UP001176021">
    <property type="component" value="Unassembled WGS sequence"/>
</dbReference>
<dbReference type="InterPro" id="IPR000297">
    <property type="entry name" value="PPIase_PpiC"/>
</dbReference>
<feature type="transmembrane region" description="Helical" evidence="2">
    <location>
        <begin position="12"/>
        <end position="29"/>
    </location>
</feature>
<dbReference type="SUPFAM" id="SSF54534">
    <property type="entry name" value="FKBP-like"/>
    <property type="match status" value="1"/>
</dbReference>
<dbReference type="PANTHER" id="PTHR47245:SF2">
    <property type="entry name" value="PEPTIDYL-PROLYL CIS-TRANS ISOMERASE HP_0175-RELATED"/>
    <property type="match status" value="1"/>
</dbReference>
<dbReference type="Pfam" id="PF00639">
    <property type="entry name" value="Rotamase"/>
    <property type="match status" value="1"/>
</dbReference>
<proteinExistence type="predicted"/>
<dbReference type="Gene3D" id="1.10.4030.10">
    <property type="entry name" value="Porin chaperone SurA, peptide-binding domain"/>
    <property type="match status" value="1"/>
</dbReference>
<dbReference type="InterPro" id="IPR027304">
    <property type="entry name" value="Trigger_fact/SurA_dom_sf"/>
</dbReference>
<dbReference type="PROSITE" id="PS01096">
    <property type="entry name" value="PPIC_PPIASE_1"/>
    <property type="match status" value="1"/>
</dbReference>
<dbReference type="EC" id="5.2.1.8" evidence="4"/>
<gene>
    <name evidence="4" type="ORF">M8H41_20585</name>
</gene>
<evidence type="ECO:0000313" key="4">
    <source>
        <dbReference type="EMBL" id="MDO0825232.1"/>
    </source>
</evidence>
<keyword evidence="2" id="KW-0472">Membrane</keyword>